<accession>A0ABS5CF02</accession>
<dbReference type="InterPro" id="IPR004843">
    <property type="entry name" value="Calcineurin-like_PHP"/>
</dbReference>
<organism evidence="2 3">
    <name type="scientific">Paenibacillus lignilyticus</name>
    <dbReference type="NCBI Taxonomy" id="1172615"/>
    <lineage>
        <taxon>Bacteria</taxon>
        <taxon>Bacillati</taxon>
        <taxon>Bacillota</taxon>
        <taxon>Bacilli</taxon>
        <taxon>Bacillales</taxon>
        <taxon>Paenibacillaceae</taxon>
        <taxon>Paenibacillus</taxon>
    </lineage>
</organism>
<dbReference type="InterPro" id="IPR029052">
    <property type="entry name" value="Metallo-depent_PP-like"/>
</dbReference>
<evidence type="ECO:0000259" key="1">
    <source>
        <dbReference type="Pfam" id="PF00149"/>
    </source>
</evidence>
<dbReference type="PANTHER" id="PTHR31302">
    <property type="entry name" value="TRANSMEMBRANE PROTEIN WITH METALLOPHOSPHOESTERASE DOMAIN-RELATED"/>
    <property type="match status" value="1"/>
</dbReference>
<name>A0ABS5CF02_9BACL</name>
<dbReference type="Gene3D" id="3.60.21.10">
    <property type="match status" value="1"/>
</dbReference>
<keyword evidence="3" id="KW-1185">Reference proteome</keyword>
<dbReference type="InterPro" id="IPR051158">
    <property type="entry name" value="Metallophosphoesterase_sf"/>
</dbReference>
<proteinExistence type="predicted"/>
<comment type="caution">
    <text evidence="2">The sequence shown here is derived from an EMBL/GenBank/DDBJ whole genome shotgun (WGS) entry which is preliminary data.</text>
</comment>
<evidence type="ECO:0000313" key="3">
    <source>
        <dbReference type="Proteomes" id="UP000673394"/>
    </source>
</evidence>
<evidence type="ECO:0000313" key="2">
    <source>
        <dbReference type="EMBL" id="MBP3964437.1"/>
    </source>
</evidence>
<gene>
    <name evidence="2" type="ORF">I8J30_17105</name>
</gene>
<dbReference type="RefSeq" id="WP_210659750.1">
    <property type="nucleotide sequence ID" value="NZ_JAGKSP010000006.1"/>
</dbReference>
<dbReference type="PANTHER" id="PTHR31302:SF32">
    <property type="entry name" value="PHOSPHOESTERASE"/>
    <property type="match status" value="1"/>
</dbReference>
<protein>
    <submittedName>
        <fullName evidence="2">Metallophosphoesterase</fullName>
    </submittedName>
</protein>
<feature type="domain" description="Calcineurin-like phosphoesterase" evidence="1">
    <location>
        <begin position="46"/>
        <end position="211"/>
    </location>
</feature>
<dbReference type="Proteomes" id="UP000673394">
    <property type="component" value="Unassembled WGS sequence"/>
</dbReference>
<sequence>MTIWFLAAAAAMALFVAVLVRTSYQYKLDQQTVTLDRLPLSFDGTTLLLITDIHRRRISDEVIEGLAASGGADLVLIGGDLRERRVPLARSRSNIKQLSRIAPVYMVYGNHDYDEDMRPLEVMLTEERVRLLINEAVVLEQRDGSRIRLAGVDDPRLERDRLDVALSEPAAADGSQHLFTIVLAHDPILIDRMSAQQREEVDLVLSGHTHGGQIALPYFGPVLRGSEDSGYWRGWFDFTAQQITGASRGPRLFVSCGFGTSRLPIRLLAPAQYHRITLRSASVPPALSQ</sequence>
<dbReference type="Pfam" id="PF00149">
    <property type="entry name" value="Metallophos"/>
    <property type="match status" value="1"/>
</dbReference>
<reference evidence="2 3" key="1">
    <citation type="submission" date="2021-04" db="EMBL/GenBank/DDBJ databases">
        <title>Paenibacillus sp. DLE-14 whole genome sequence.</title>
        <authorList>
            <person name="Ham Y.J."/>
        </authorList>
    </citation>
    <scope>NUCLEOTIDE SEQUENCE [LARGE SCALE GENOMIC DNA]</scope>
    <source>
        <strain evidence="2 3">DLE-14</strain>
    </source>
</reference>
<dbReference type="SUPFAM" id="SSF56300">
    <property type="entry name" value="Metallo-dependent phosphatases"/>
    <property type="match status" value="1"/>
</dbReference>
<dbReference type="EMBL" id="JAGKSP010000006">
    <property type="protein sequence ID" value="MBP3964437.1"/>
    <property type="molecule type" value="Genomic_DNA"/>
</dbReference>